<dbReference type="Proteomes" id="UP000055060">
    <property type="component" value="Unassembled WGS sequence"/>
</dbReference>
<protein>
    <submittedName>
        <fullName evidence="2">Flavodoxin</fullName>
    </submittedName>
</protein>
<accession>A0A0S7BHG1</accession>
<dbReference type="InterPro" id="IPR026816">
    <property type="entry name" value="Flavodoxin_dom"/>
</dbReference>
<dbReference type="NCBIfam" id="TIGR01409">
    <property type="entry name" value="TAT_signal_seq"/>
    <property type="match status" value="1"/>
</dbReference>
<dbReference type="InterPro" id="IPR008254">
    <property type="entry name" value="Flavodoxin/NO_synth"/>
</dbReference>
<evidence type="ECO:0000259" key="1">
    <source>
        <dbReference type="PROSITE" id="PS50902"/>
    </source>
</evidence>
<dbReference type="STRING" id="360412.LARV_01060"/>
<evidence type="ECO:0000313" key="2">
    <source>
        <dbReference type="EMBL" id="GAP13307.1"/>
    </source>
</evidence>
<evidence type="ECO:0000313" key="3">
    <source>
        <dbReference type="Proteomes" id="UP000055060"/>
    </source>
</evidence>
<reference evidence="2" key="1">
    <citation type="submission" date="2015-07" db="EMBL/GenBank/DDBJ databases">
        <title>Draft Genome Sequences of Anaerolinea thermolimosa IMO-1, Bellilinea caldifistulae GOMI-1, Leptolinea tardivitalis YMTK-2, Levilinea saccharolytica KIBI-1,Longilinea arvoryzae KOME-1, Previously Described as Members of the Anaerolineaceae (Chloroflexi).</title>
        <authorList>
            <person name="Sekiguchi Y."/>
            <person name="Ohashi A."/>
            <person name="Matsuura N."/>
            <person name="Tourlousse M.D."/>
        </authorList>
    </citation>
    <scope>NUCLEOTIDE SEQUENCE [LARGE SCALE GENOMIC DNA]</scope>
    <source>
        <strain evidence="2">KOME-1</strain>
    </source>
</reference>
<dbReference type="GO" id="GO:0006783">
    <property type="term" value="P:heme biosynthetic process"/>
    <property type="evidence" value="ECO:0007669"/>
    <property type="project" value="TreeGrafter"/>
</dbReference>
<proteinExistence type="predicted"/>
<dbReference type="AlphaFoldDB" id="A0A0S7BHG1"/>
<dbReference type="RefSeq" id="WP_083522336.1">
    <property type="nucleotide sequence ID" value="NZ_DF967972.1"/>
</dbReference>
<dbReference type="PANTHER" id="PTHR38030:SF2">
    <property type="entry name" value="PROTOPORPHYRINOGEN IX DEHYDROGENASE [QUINONE]"/>
    <property type="match status" value="1"/>
</dbReference>
<gene>
    <name evidence="2" type="ORF">LARV_01060</name>
</gene>
<dbReference type="EMBL" id="DF967972">
    <property type="protein sequence ID" value="GAP13307.1"/>
    <property type="molecule type" value="Genomic_DNA"/>
</dbReference>
<name>A0A0S7BHG1_9CHLR</name>
<dbReference type="InterPro" id="IPR029039">
    <property type="entry name" value="Flavoprotein-like_sf"/>
</dbReference>
<dbReference type="PROSITE" id="PS50902">
    <property type="entry name" value="FLAVODOXIN_LIKE"/>
    <property type="match status" value="1"/>
</dbReference>
<dbReference type="SUPFAM" id="SSF52218">
    <property type="entry name" value="Flavoproteins"/>
    <property type="match status" value="1"/>
</dbReference>
<dbReference type="GO" id="GO:0070819">
    <property type="term" value="F:menaquinone-dependent protoporphyrinogen oxidase activity"/>
    <property type="evidence" value="ECO:0007669"/>
    <property type="project" value="TreeGrafter"/>
</dbReference>
<dbReference type="OrthoDB" id="9795729at2"/>
<feature type="domain" description="Flavodoxin-like" evidence="1">
    <location>
        <begin position="49"/>
        <end position="206"/>
    </location>
</feature>
<dbReference type="PROSITE" id="PS51318">
    <property type="entry name" value="TAT"/>
    <property type="match status" value="1"/>
</dbReference>
<dbReference type="Gene3D" id="3.40.50.360">
    <property type="match status" value="1"/>
</dbReference>
<sequence length="210" mass="22603">MTKISRRTFLKISGATLVAGGLVVLGATPPAISLPEMDYGEDQKMGKNILVTYATKAGSTAEVASVIAETLSKSGARVDLRPVKDVPSLEGYQAVVIGSAVRIGQWLPDAKALIQREQAQLAGMPVAIFSVHMENLGEDEASRQARVAYTAPIHALVTPAAEAFFAGKIDLSKLSFLERMMSKMMKSVDEDRRDWEAIRAWAAGLALDEK</sequence>
<dbReference type="GO" id="GO:0010181">
    <property type="term" value="F:FMN binding"/>
    <property type="evidence" value="ECO:0007669"/>
    <property type="project" value="InterPro"/>
</dbReference>
<dbReference type="PANTHER" id="PTHR38030">
    <property type="entry name" value="PROTOPORPHYRINOGEN IX DEHYDROGENASE [MENAQUINONE]"/>
    <property type="match status" value="1"/>
</dbReference>
<organism evidence="2">
    <name type="scientific">Longilinea arvoryzae</name>
    <dbReference type="NCBI Taxonomy" id="360412"/>
    <lineage>
        <taxon>Bacteria</taxon>
        <taxon>Bacillati</taxon>
        <taxon>Chloroflexota</taxon>
        <taxon>Anaerolineae</taxon>
        <taxon>Anaerolineales</taxon>
        <taxon>Anaerolineaceae</taxon>
        <taxon>Longilinea</taxon>
    </lineage>
</organism>
<dbReference type="Pfam" id="PF12724">
    <property type="entry name" value="Flavodoxin_5"/>
    <property type="match status" value="1"/>
</dbReference>
<dbReference type="InterPro" id="IPR052200">
    <property type="entry name" value="Protoporphyrinogen_IX_DH"/>
</dbReference>
<dbReference type="InterPro" id="IPR006311">
    <property type="entry name" value="TAT_signal"/>
</dbReference>
<dbReference type="InterPro" id="IPR019546">
    <property type="entry name" value="TAT_signal_bac_arc"/>
</dbReference>
<keyword evidence="3" id="KW-1185">Reference proteome</keyword>